<feature type="compositionally biased region" description="Polar residues" evidence="1">
    <location>
        <begin position="1"/>
        <end position="12"/>
    </location>
</feature>
<name>A0A1I3UAI9_9ACTN</name>
<accession>A0A1I3UAI9</accession>
<evidence type="ECO:0000313" key="3">
    <source>
        <dbReference type="Proteomes" id="UP000198928"/>
    </source>
</evidence>
<feature type="region of interest" description="Disordered" evidence="1">
    <location>
        <begin position="1"/>
        <end position="36"/>
    </location>
</feature>
<feature type="region of interest" description="Disordered" evidence="1">
    <location>
        <begin position="281"/>
        <end position="337"/>
    </location>
</feature>
<protein>
    <submittedName>
        <fullName evidence="2">Uncharacterized protein</fullName>
    </submittedName>
</protein>
<feature type="compositionally biased region" description="Low complexity" evidence="1">
    <location>
        <begin position="136"/>
        <end position="161"/>
    </location>
</feature>
<reference evidence="3" key="1">
    <citation type="submission" date="2016-10" db="EMBL/GenBank/DDBJ databases">
        <authorList>
            <person name="Varghese N."/>
            <person name="Submissions S."/>
        </authorList>
    </citation>
    <scope>NUCLEOTIDE SEQUENCE [LARGE SCALE GENOMIC DNA]</scope>
    <source>
        <strain evidence="3">PL19</strain>
    </source>
</reference>
<sequence length="337" mass="35693">MAGNHCSFSASSGEHPMAVSGYGKRHVPGQRPRRKDDFAELKPRAAAVAAYIDRLPEGADISIKALAARLPYGQQAVGTALRQMSAAGHLRRVRERPPGCGQWVTRTYFSRVPRSDVWWAGFFAEAESAEPGAVREAAGMAAPEEETAPAGTVPAGAAPEPDGAQERPERSRAYGTLARLGEADPRMGLSAADCEELAPLVAQWFARGAGERQVVEALTAGLPGEGVHSPRAVAAWRLEHKIPPPPPVRSRTLRLVECTVCGVPGRPEALPGGLCRECRGGGRRDGSGGAQDDAQAVDVRRKADAVRAAMARGRRRGSPDDPRDSRAGALRGTTLGR</sequence>
<feature type="compositionally biased region" description="Basic and acidic residues" evidence="1">
    <location>
        <begin position="317"/>
        <end position="326"/>
    </location>
</feature>
<organism evidence="2 3">
    <name type="scientific">Streptomyces pini</name>
    <dbReference type="NCBI Taxonomy" id="1520580"/>
    <lineage>
        <taxon>Bacteria</taxon>
        <taxon>Bacillati</taxon>
        <taxon>Actinomycetota</taxon>
        <taxon>Actinomycetes</taxon>
        <taxon>Kitasatosporales</taxon>
        <taxon>Streptomycetaceae</taxon>
        <taxon>Streptomyces</taxon>
    </lineage>
</organism>
<proteinExistence type="predicted"/>
<gene>
    <name evidence="2" type="ORF">SAMN05192584_101327</name>
</gene>
<dbReference type="EMBL" id="FOSG01000001">
    <property type="protein sequence ID" value="SFJ78801.1"/>
    <property type="molecule type" value="Genomic_DNA"/>
</dbReference>
<dbReference type="RefSeq" id="WP_245793345.1">
    <property type="nucleotide sequence ID" value="NZ_FOSG01000001.1"/>
</dbReference>
<dbReference type="Proteomes" id="UP000198928">
    <property type="component" value="Unassembled WGS sequence"/>
</dbReference>
<evidence type="ECO:0000256" key="1">
    <source>
        <dbReference type="SAM" id="MobiDB-lite"/>
    </source>
</evidence>
<dbReference type="AlphaFoldDB" id="A0A1I3UAI9"/>
<keyword evidence="3" id="KW-1185">Reference proteome</keyword>
<evidence type="ECO:0000313" key="2">
    <source>
        <dbReference type="EMBL" id="SFJ78801.1"/>
    </source>
</evidence>
<feature type="compositionally biased region" description="Basic residues" evidence="1">
    <location>
        <begin position="23"/>
        <end position="33"/>
    </location>
</feature>
<feature type="region of interest" description="Disordered" evidence="1">
    <location>
        <begin position="134"/>
        <end position="172"/>
    </location>
</feature>